<reference evidence="1 2" key="1">
    <citation type="submission" date="2023-03" db="EMBL/GenBank/DDBJ databases">
        <title>WGS of Gossypium arboreum.</title>
        <authorList>
            <person name="Yu D."/>
        </authorList>
    </citation>
    <scope>NUCLEOTIDE SEQUENCE [LARGE SCALE GENOMIC DNA]</scope>
    <source>
        <tissue evidence="1">Leaf</tissue>
    </source>
</reference>
<dbReference type="EMBL" id="JARKNE010000006">
    <property type="protein sequence ID" value="KAK5826088.1"/>
    <property type="molecule type" value="Genomic_DNA"/>
</dbReference>
<comment type="caution">
    <text evidence="1">The sequence shown here is derived from an EMBL/GenBank/DDBJ whole genome shotgun (WGS) entry which is preliminary data.</text>
</comment>
<gene>
    <name evidence="1" type="ORF">PVK06_020997</name>
</gene>
<keyword evidence="2" id="KW-1185">Reference proteome</keyword>
<dbReference type="Proteomes" id="UP001358586">
    <property type="component" value="Chromosome 6"/>
</dbReference>
<sequence>MLLFFLEPTLLLEELFFHSPHLFFCSPGSMEEVPEGGCDSVVAGAIEVAGGTEVADRTEVARLRVRGVWSATMNCANGGRD</sequence>
<name>A0ABR0PNS9_GOSAR</name>
<protein>
    <submittedName>
        <fullName evidence="1">Uncharacterized protein</fullName>
    </submittedName>
</protein>
<accession>A0ABR0PNS9</accession>
<evidence type="ECO:0000313" key="2">
    <source>
        <dbReference type="Proteomes" id="UP001358586"/>
    </source>
</evidence>
<organism evidence="1 2">
    <name type="scientific">Gossypium arboreum</name>
    <name type="common">Tree cotton</name>
    <name type="synonym">Gossypium nanking</name>
    <dbReference type="NCBI Taxonomy" id="29729"/>
    <lineage>
        <taxon>Eukaryota</taxon>
        <taxon>Viridiplantae</taxon>
        <taxon>Streptophyta</taxon>
        <taxon>Embryophyta</taxon>
        <taxon>Tracheophyta</taxon>
        <taxon>Spermatophyta</taxon>
        <taxon>Magnoliopsida</taxon>
        <taxon>eudicotyledons</taxon>
        <taxon>Gunneridae</taxon>
        <taxon>Pentapetalae</taxon>
        <taxon>rosids</taxon>
        <taxon>malvids</taxon>
        <taxon>Malvales</taxon>
        <taxon>Malvaceae</taxon>
        <taxon>Malvoideae</taxon>
        <taxon>Gossypium</taxon>
    </lineage>
</organism>
<proteinExistence type="predicted"/>
<evidence type="ECO:0000313" key="1">
    <source>
        <dbReference type="EMBL" id="KAK5826088.1"/>
    </source>
</evidence>